<dbReference type="GO" id="GO:0009231">
    <property type="term" value="P:riboflavin biosynthetic process"/>
    <property type="evidence" value="ECO:0007669"/>
    <property type="project" value="UniProtKB-UniPathway"/>
</dbReference>
<comment type="caution">
    <text evidence="12">The sequence shown here is derived from an EMBL/GenBank/DDBJ whole genome shotgun (WGS) entry which is preliminary data.</text>
</comment>
<dbReference type="CDD" id="cd00641">
    <property type="entry name" value="GTP_cyclohydro2"/>
    <property type="match status" value="1"/>
</dbReference>
<gene>
    <name evidence="12" type="ORF">AXI58_02230</name>
</gene>
<keyword evidence="4" id="KW-0686">Riboflavin biosynthesis</keyword>
<evidence type="ECO:0000256" key="4">
    <source>
        <dbReference type="ARBA" id="ARBA00022619"/>
    </source>
</evidence>
<evidence type="ECO:0000256" key="3">
    <source>
        <dbReference type="ARBA" id="ARBA00012762"/>
    </source>
</evidence>
<dbReference type="InterPro" id="IPR032677">
    <property type="entry name" value="GTP_cyclohydro_II"/>
</dbReference>
<dbReference type="SUPFAM" id="SSF142695">
    <property type="entry name" value="RibA-like"/>
    <property type="match status" value="1"/>
</dbReference>
<dbReference type="GO" id="GO:0003935">
    <property type="term" value="F:GTP cyclohydrolase II activity"/>
    <property type="evidence" value="ECO:0007669"/>
    <property type="project" value="UniProtKB-EC"/>
</dbReference>
<dbReference type="Proteomes" id="UP000075430">
    <property type="component" value="Unassembled WGS sequence"/>
</dbReference>
<keyword evidence="9" id="KW-0342">GTP-binding</keyword>
<dbReference type="EMBL" id="LSBA01000023">
    <property type="protein sequence ID" value="KXZ17228.1"/>
    <property type="molecule type" value="Genomic_DNA"/>
</dbReference>
<dbReference type="GO" id="GO:0046872">
    <property type="term" value="F:metal ion binding"/>
    <property type="evidence" value="ECO:0007669"/>
    <property type="project" value="UniProtKB-KW"/>
</dbReference>
<proteinExistence type="predicted"/>
<dbReference type="AlphaFoldDB" id="A0A150F576"/>
<evidence type="ECO:0000256" key="10">
    <source>
        <dbReference type="ARBA" id="ARBA00049295"/>
    </source>
</evidence>
<evidence type="ECO:0000256" key="9">
    <source>
        <dbReference type="ARBA" id="ARBA00023134"/>
    </source>
</evidence>
<feature type="domain" description="GTP cyclohydrolase II" evidence="11">
    <location>
        <begin position="75"/>
        <end position="218"/>
    </location>
</feature>
<dbReference type="NCBIfam" id="NF001591">
    <property type="entry name" value="PRK00393.1"/>
    <property type="match status" value="1"/>
</dbReference>
<evidence type="ECO:0000313" key="12">
    <source>
        <dbReference type="EMBL" id="KXZ17228.1"/>
    </source>
</evidence>
<evidence type="ECO:0000256" key="8">
    <source>
        <dbReference type="ARBA" id="ARBA00022833"/>
    </source>
</evidence>
<keyword evidence="7 12" id="KW-0378">Hydrolase</keyword>
<evidence type="ECO:0000313" key="13">
    <source>
        <dbReference type="Proteomes" id="UP000075430"/>
    </source>
</evidence>
<keyword evidence="6" id="KW-0547">Nucleotide-binding</keyword>
<comment type="pathway">
    <text evidence="2">Cofactor biosynthesis; riboflavin biosynthesis; 5-amino-6-(D-ribitylamino)uracil from GTP: step 1/4.</text>
</comment>
<evidence type="ECO:0000256" key="2">
    <source>
        <dbReference type="ARBA" id="ARBA00004853"/>
    </source>
</evidence>
<name>A0A150F576_9BACI</name>
<dbReference type="GO" id="GO:0005525">
    <property type="term" value="F:GTP binding"/>
    <property type="evidence" value="ECO:0007669"/>
    <property type="project" value="UniProtKB-KW"/>
</dbReference>
<protein>
    <recommendedName>
        <fullName evidence="3">GTP cyclohydrolase II</fullName>
        <ecNumber evidence="3">3.5.4.25</ecNumber>
    </recommendedName>
</protein>
<sequence length="252" mass="28791">MTYNEQYLRTGNQYLKKISHGSHTLLLLGPVTLPLNVNGKTFIFKWYTWVNQKNIAEDLSIEQILKQLQGNPMADQQLSSVLVYGDFEHASQAFVRFHSICHTGDIFGSRKCDCGEQFQEAKQLITDNGCGAIFYIANQEGRGIGLFHKAMAYLLQQQGMDTVEANEALGFEDDLRTCDESATILKFLRNQPIDLITNNPHKLEKLRQAGIRIRRRIPVWCPITADNERYIQTKIVRSGHLKKQKRACNNNC</sequence>
<dbReference type="Pfam" id="PF00925">
    <property type="entry name" value="GTP_cyclohydro2"/>
    <property type="match status" value="1"/>
</dbReference>
<organism evidence="12 13">
    <name type="scientific">Bacillus nakamurai</name>
    <dbReference type="NCBI Taxonomy" id="1793963"/>
    <lineage>
        <taxon>Bacteria</taxon>
        <taxon>Bacillati</taxon>
        <taxon>Bacillota</taxon>
        <taxon>Bacilli</taxon>
        <taxon>Bacillales</taxon>
        <taxon>Bacillaceae</taxon>
        <taxon>Bacillus</taxon>
    </lineage>
</organism>
<dbReference type="PANTHER" id="PTHR21327:SF18">
    <property type="entry name" value="3,4-DIHYDROXY-2-BUTANONE 4-PHOSPHATE SYNTHASE"/>
    <property type="match status" value="1"/>
</dbReference>
<keyword evidence="13" id="KW-1185">Reference proteome</keyword>
<dbReference type="EC" id="3.5.4.25" evidence="3"/>
<evidence type="ECO:0000256" key="1">
    <source>
        <dbReference type="ARBA" id="ARBA00001947"/>
    </source>
</evidence>
<dbReference type="PANTHER" id="PTHR21327">
    <property type="entry name" value="GTP CYCLOHYDROLASE II-RELATED"/>
    <property type="match status" value="1"/>
</dbReference>
<evidence type="ECO:0000256" key="5">
    <source>
        <dbReference type="ARBA" id="ARBA00022723"/>
    </source>
</evidence>
<keyword evidence="5" id="KW-0479">Metal-binding</keyword>
<dbReference type="RefSeq" id="WP_061522693.1">
    <property type="nucleotide sequence ID" value="NZ_JARLZY010000023.1"/>
</dbReference>
<accession>A0A150F576</accession>
<dbReference type="STRING" id="1793963.AXI58_02230"/>
<comment type="catalytic activity">
    <reaction evidence="10">
        <text>GTP + 4 H2O = 2,5-diamino-6-hydroxy-4-(5-phosphoribosylamino)-pyrimidine + formate + 2 phosphate + 3 H(+)</text>
        <dbReference type="Rhea" id="RHEA:23704"/>
        <dbReference type="ChEBI" id="CHEBI:15377"/>
        <dbReference type="ChEBI" id="CHEBI:15378"/>
        <dbReference type="ChEBI" id="CHEBI:15740"/>
        <dbReference type="ChEBI" id="CHEBI:37565"/>
        <dbReference type="ChEBI" id="CHEBI:43474"/>
        <dbReference type="ChEBI" id="CHEBI:58614"/>
        <dbReference type="EC" id="3.5.4.25"/>
    </reaction>
</comment>
<evidence type="ECO:0000256" key="7">
    <source>
        <dbReference type="ARBA" id="ARBA00022801"/>
    </source>
</evidence>
<evidence type="ECO:0000259" key="11">
    <source>
        <dbReference type="Pfam" id="PF00925"/>
    </source>
</evidence>
<comment type="cofactor">
    <cofactor evidence="1">
        <name>Zn(2+)</name>
        <dbReference type="ChEBI" id="CHEBI:29105"/>
    </cofactor>
</comment>
<dbReference type="GO" id="GO:0005829">
    <property type="term" value="C:cytosol"/>
    <property type="evidence" value="ECO:0007669"/>
    <property type="project" value="TreeGrafter"/>
</dbReference>
<dbReference type="UniPathway" id="UPA00275"/>
<dbReference type="Gene3D" id="3.40.50.10990">
    <property type="entry name" value="GTP cyclohydrolase II"/>
    <property type="match status" value="1"/>
</dbReference>
<evidence type="ECO:0000256" key="6">
    <source>
        <dbReference type="ARBA" id="ARBA00022741"/>
    </source>
</evidence>
<dbReference type="InterPro" id="IPR000926">
    <property type="entry name" value="RibA"/>
</dbReference>
<reference evidence="13" key="1">
    <citation type="submission" date="2016-02" db="EMBL/GenBank/DDBJ databases">
        <authorList>
            <person name="Dunlap C."/>
        </authorList>
    </citation>
    <scope>NUCLEOTIDE SEQUENCE [LARGE SCALE GENOMIC DNA]</scope>
    <source>
        <strain evidence="13">NRRL B-41092</strain>
    </source>
</reference>
<keyword evidence="8" id="KW-0862">Zinc</keyword>
<dbReference type="InterPro" id="IPR036144">
    <property type="entry name" value="RibA-like_sf"/>
</dbReference>
<dbReference type="OrthoDB" id="9793111at2"/>